<dbReference type="InterPro" id="IPR000719">
    <property type="entry name" value="Prot_kinase_dom"/>
</dbReference>
<dbReference type="InterPro" id="IPR011009">
    <property type="entry name" value="Kinase-like_dom_sf"/>
</dbReference>
<evidence type="ECO:0000313" key="9">
    <source>
        <dbReference type="Proteomes" id="UP000054107"/>
    </source>
</evidence>
<keyword evidence="1" id="KW-0723">Serine/threonine-protein kinase</keyword>
<dbReference type="GO" id="GO:0005524">
    <property type="term" value="F:ATP binding"/>
    <property type="evidence" value="ECO:0007669"/>
    <property type="project" value="UniProtKB-KW"/>
</dbReference>
<dbReference type="OrthoDB" id="6513151at2759"/>
<evidence type="ECO:0000256" key="2">
    <source>
        <dbReference type="ARBA" id="ARBA00022679"/>
    </source>
</evidence>
<reference evidence="8 9" key="1">
    <citation type="submission" date="2014-09" db="EMBL/GenBank/DDBJ databases">
        <authorList>
            <person name="Ellenberger Sabrina"/>
        </authorList>
    </citation>
    <scope>NUCLEOTIDE SEQUENCE [LARGE SCALE GENOMIC DNA]</scope>
    <source>
        <strain evidence="8 9">CBS 412.66</strain>
    </source>
</reference>
<dbReference type="PROSITE" id="PS50011">
    <property type="entry name" value="PROTEIN_KINASE_DOM"/>
    <property type="match status" value="1"/>
</dbReference>
<keyword evidence="4" id="KW-0418">Kinase</keyword>
<proteinExistence type="predicted"/>
<dbReference type="InterPro" id="IPR050205">
    <property type="entry name" value="CDPK_Ser/Thr_kinases"/>
</dbReference>
<accession>A0A0B7NLY4</accession>
<dbReference type="EMBL" id="LN733128">
    <property type="protein sequence ID" value="CEP16368.1"/>
    <property type="molecule type" value="Genomic_DNA"/>
</dbReference>
<evidence type="ECO:0000313" key="8">
    <source>
        <dbReference type="EMBL" id="CEP16368.1"/>
    </source>
</evidence>
<feature type="region of interest" description="Disordered" evidence="6">
    <location>
        <begin position="60"/>
        <end position="104"/>
    </location>
</feature>
<sequence length="443" mass="50302">MVHLSSLFHLPQQRSHGKPRSRICSTQTSRRNSRDSSSAASSSDTTFEDGKNWLLKQLHIHHQSQQQASKPDHSAQQQQQQAKSVDDVSTNSTPVQLSPSATRQTLATIKSSDSLSDSVSVGTSKLHRLNTTNLREYGECYKRLGKGSTAIISVCRSKSMIPSSTSSKGKSCKLYAIKQFRKRNKTESEKDYMKKLTSEFCISSTFRHVNIVETIDLVLDDQNRYCTVMEYCPGGDLFSVIMSEQMTELELTCCFKQMMQGLAYLHSVGVAHRDIKPENLLLTLDGRLKITDFGVSDVFRCAWEKACHKSHGLVGSEPYIAPEAFEKDHDYWGANADIWSAGIVMYSMWRGGHAWMRADRKSDREFRNYLRHTASRTFPNFKKFPDPMRELIYGMLDPNSETRISAEQVLQNEWTRSILVCEKGIDALNRDHRHTSVSGIKKH</sequence>
<dbReference type="CDD" id="cd13994">
    <property type="entry name" value="STKc_HAL4_like"/>
    <property type="match status" value="1"/>
</dbReference>
<protein>
    <recommendedName>
        <fullName evidence="7">Protein kinase domain-containing protein</fullName>
    </recommendedName>
</protein>
<dbReference type="Pfam" id="PF00069">
    <property type="entry name" value="Pkinase"/>
    <property type="match status" value="1"/>
</dbReference>
<evidence type="ECO:0000256" key="4">
    <source>
        <dbReference type="ARBA" id="ARBA00022777"/>
    </source>
</evidence>
<dbReference type="AlphaFoldDB" id="A0A0B7NLY4"/>
<evidence type="ECO:0000256" key="3">
    <source>
        <dbReference type="ARBA" id="ARBA00022741"/>
    </source>
</evidence>
<evidence type="ECO:0000256" key="6">
    <source>
        <dbReference type="SAM" id="MobiDB-lite"/>
    </source>
</evidence>
<keyword evidence="5" id="KW-0067">ATP-binding</keyword>
<feature type="compositionally biased region" description="Low complexity" evidence="6">
    <location>
        <begin position="25"/>
        <end position="45"/>
    </location>
</feature>
<dbReference type="SUPFAM" id="SSF56112">
    <property type="entry name" value="Protein kinase-like (PK-like)"/>
    <property type="match status" value="1"/>
</dbReference>
<dbReference type="SMART" id="SM00220">
    <property type="entry name" value="S_TKc"/>
    <property type="match status" value="1"/>
</dbReference>
<feature type="compositionally biased region" description="Polar residues" evidence="6">
    <location>
        <begin position="87"/>
        <end position="104"/>
    </location>
</feature>
<name>A0A0B7NLY4_9FUNG</name>
<dbReference type="GO" id="GO:0004674">
    <property type="term" value="F:protein serine/threonine kinase activity"/>
    <property type="evidence" value="ECO:0007669"/>
    <property type="project" value="UniProtKB-KW"/>
</dbReference>
<keyword evidence="9" id="KW-1185">Reference proteome</keyword>
<keyword evidence="3" id="KW-0547">Nucleotide-binding</keyword>
<dbReference type="PROSITE" id="PS00108">
    <property type="entry name" value="PROTEIN_KINASE_ST"/>
    <property type="match status" value="1"/>
</dbReference>
<feature type="region of interest" description="Disordered" evidence="6">
    <location>
        <begin position="1"/>
        <end position="46"/>
    </location>
</feature>
<evidence type="ECO:0000259" key="7">
    <source>
        <dbReference type="PROSITE" id="PS50011"/>
    </source>
</evidence>
<dbReference type="InterPro" id="IPR008271">
    <property type="entry name" value="Ser/Thr_kinase_AS"/>
</dbReference>
<feature type="domain" description="Protein kinase" evidence="7">
    <location>
        <begin position="138"/>
        <end position="415"/>
    </location>
</feature>
<evidence type="ECO:0000256" key="5">
    <source>
        <dbReference type="ARBA" id="ARBA00022840"/>
    </source>
</evidence>
<organism evidence="8 9">
    <name type="scientific">Parasitella parasitica</name>
    <dbReference type="NCBI Taxonomy" id="35722"/>
    <lineage>
        <taxon>Eukaryota</taxon>
        <taxon>Fungi</taxon>
        <taxon>Fungi incertae sedis</taxon>
        <taxon>Mucoromycota</taxon>
        <taxon>Mucoromycotina</taxon>
        <taxon>Mucoromycetes</taxon>
        <taxon>Mucorales</taxon>
        <taxon>Mucorineae</taxon>
        <taxon>Mucoraceae</taxon>
        <taxon>Parasitella</taxon>
    </lineage>
</organism>
<keyword evidence="2" id="KW-0808">Transferase</keyword>
<dbReference type="STRING" id="35722.A0A0B7NLY4"/>
<evidence type="ECO:0000256" key="1">
    <source>
        <dbReference type="ARBA" id="ARBA00022527"/>
    </source>
</evidence>
<dbReference type="Gene3D" id="1.10.510.10">
    <property type="entry name" value="Transferase(Phosphotransferase) domain 1"/>
    <property type="match status" value="1"/>
</dbReference>
<dbReference type="PANTHER" id="PTHR24349">
    <property type="entry name" value="SERINE/THREONINE-PROTEIN KINASE"/>
    <property type="match status" value="1"/>
</dbReference>
<gene>
    <name evidence="8" type="primary">PARPA_10632.1 scaffold 41546</name>
</gene>
<dbReference type="Proteomes" id="UP000054107">
    <property type="component" value="Unassembled WGS sequence"/>
</dbReference>